<dbReference type="GO" id="GO:0012505">
    <property type="term" value="C:endomembrane system"/>
    <property type="evidence" value="ECO:0007669"/>
    <property type="project" value="UniProtKB-ARBA"/>
</dbReference>
<name>A0A8K0D802_IGNLU</name>
<organism evidence="3 4">
    <name type="scientific">Ignelater luminosus</name>
    <name type="common">Cucubano</name>
    <name type="synonym">Pyrophorus luminosus</name>
    <dbReference type="NCBI Taxonomy" id="2038154"/>
    <lineage>
        <taxon>Eukaryota</taxon>
        <taxon>Metazoa</taxon>
        <taxon>Ecdysozoa</taxon>
        <taxon>Arthropoda</taxon>
        <taxon>Hexapoda</taxon>
        <taxon>Insecta</taxon>
        <taxon>Pterygota</taxon>
        <taxon>Neoptera</taxon>
        <taxon>Endopterygota</taxon>
        <taxon>Coleoptera</taxon>
        <taxon>Polyphaga</taxon>
        <taxon>Elateriformia</taxon>
        <taxon>Elateroidea</taxon>
        <taxon>Elateridae</taxon>
        <taxon>Agrypninae</taxon>
        <taxon>Pyrophorini</taxon>
        <taxon>Ignelater</taxon>
    </lineage>
</organism>
<dbReference type="GO" id="GO:0071218">
    <property type="term" value="P:cellular response to misfolded protein"/>
    <property type="evidence" value="ECO:0007669"/>
    <property type="project" value="TreeGrafter"/>
</dbReference>
<reference evidence="3" key="1">
    <citation type="submission" date="2019-08" db="EMBL/GenBank/DDBJ databases">
        <title>The genome of the North American firefly Photinus pyralis.</title>
        <authorList>
            <consortium name="Photinus pyralis genome working group"/>
            <person name="Fallon T.R."/>
            <person name="Sander Lower S.E."/>
            <person name="Weng J.-K."/>
        </authorList>
    </citation>
    <scope>NUCLEOTIDE SEQUENCE</scope>
    <source>
        <strain evidence="3">TRF0915ILg1</strain>
        <tissue evidence="3">Whole body</tissue>
    </source>
</reference>
<gene>
    <name evidence="3" type="ORF">ILUMI_05299</name>
</gene>
<keyword evidence="2" id="KW-1133">Transmembrane helix</keyword>
<feature type="transmembrane region" description="Helical" evidence="2">
    <location>
        <begin position="12"/>
        <end position="41"/>
    </location>
</feature>
<keyword evidence="2" id="KW-0472">Membrane</keyword>
<dbReference type="PANTHER" id="PTHR10760:SF2">
    <property type="entry name" value="LD13476P-RELATED"/>
    <property type="match status" value="1"/>
</dbReference>
<dbReference type="AlphaFoldDB" id="A0A8K0D802"/>
<accession>A0A8K0D802</accession>
<dbReference type="Gene3D" id="3.40.50.300">
    <property type="entry name" value="P-loop containing nucleotide triphosphate hydrolases"/>
    <property type="match status" value="1"/>
</dbReference>
<dbReference type="Proteomes" id="UP000801492">
    <property type="component" value="Unassembled WGS sequence"/>
</dbReference>
<keyword evidence="2" id="KW-0812">Transmembrane</keyword>
<dbReference type="InterPro" id="IPR010448">
    <property type="entry name" value="Torsin"/>
</dbReference>
<evidence type="ECO:0000313" key="4">
    <source>
        <dbReference type="Proteomes" id="UP000801492"/>
    </source>
</evidence>
<dbReference type="GO" id="GO:0005737">
    <property type="term" value="C:cytoplasm"/>
    <property type="evidence" value="ECO:0007669"/>
    <property type="project" value="UniProtKB-ARBA"/>
</dbReference>
<sequence>MRLHIWKIVFVIVCNVIHFAISVELLSIGAAAVVGVGSFIYQNTLCRLKECCTKNEIPADFDKLEQLLDEKVYGQHLAKETIVNALRGHWSDNYESPKALTLSFHGWPGGGKNYIAGFIKDSLYALGSKSDHVHHFMGRIHFPEVARTQEYQDNLYQWIKGNVTRCQKQLFIFDEVNKMPPKVLNVIKPMIDYNQDVEKVDYRKAIFIFLSNTGESLITEKAIQLWKSGVRREDVGLKDFESVITMGAFNEEGGFHHSDTIKSNLIDHYIPFLPMEHEHVRLCIIDQFKLRSVLEPKEEHIQEVMDFVEWGPLPDNLYSKTGCKRLSQKVAMTVQKYRIREKAIEKSSEKTNS</sequence>
<evidence type="ECO:0000313" key="3">
    <source>
        <dbReference type="EMBL" id="KAF2900894.1"/>
    </source>
</evidence>
<dbReference type="Pfam" id="PF06309">
    <property type="entry name" value="Torsin"/>
    <property type="match status" value="1"/>
</dbReference>
<evidence type="ECO:0000256" key="2">
    <source>
        <dbReference type="SAM" id="Phobius"/>
    </source>
</evidence>
<dbReference type="FunFam" id="3.40.50.300:FF:002370">
    <property type="entry name" value="Torsin family 3, member A"/>
    <property type="match status" value="1"/>
</dbReference>
<comment type="caution">
    <text evidence="3">The sequence shown here is derived from an EMBL/GenBank/DDBJ whole genome shotgun (WGS) entry which is preliminary data.</text>
</comment>
<dbReference type="PANTHER" id="PTHR10760">
    <property type="entry name" value="TORSIN"/>
    <property type="match status" value="1"/>
</dbReference>
<dbReference type="SUPFAM" id="SSF52540">
    <property type="entry name" value="P-loop containing nucleoside triphosphate hydrolases"/>
    <property type="match status" value="1"/>
</dbReference>
<dbReference type="GO" id="GO:0005524">
    <property type="term" value="F:ATP binding"/>
    <property type="evidence" value="ECO:0007669"/>
    <property type="project" value="InterPro"/>
</dbReference>
<proteinExistence type="inferred from homology"/>
<keyword evidence="4" id="KW-1185">Reference proteome</keyword>
<dbReference type="EMBL" id="VTPC01001956">
    <property type="protein sequence ID" value="KAF2900894.1"/>
    <property type="molecule type" value="Genomic_DNA"/>
</dbReference>
<protein>
    <recommendedName>
        <fullName evidence="5">Torsin</fullName>
    </recommendedName>
</protein>
<dbReference type="GO" id="GO:0016887">
    <property type="term" value="F:ATP hydrolysis activity"/>
    <property type="evidence" value="ECO:0007669"/>
    <property type="project" value="InterPro"/>
</dbReference>
<evidence type="ECO:0008006" key="5">
    <source>
        <dbReference type="Google" id="ProtNLM"/>
    </source>
</evidence>
<evidence type="ECO:0000256" key="1">
    <source>
        <dbReference type="ARBA" id="ARBA00006235"/>
    </source>
</evidence>
<dbReference type="OrthoDB" id="19623at2759"/>
<dbReference type="InterPro" id="IPR027417">
    <property type="entry name" value="P-loop_NTPase"/>
</dbReference>
<comment type="similarity">
    <text evidence="1">Belongs to the ClpA/ClpB family. Torsin subfamily.</text>
</comment>